<dbReference type="SMART" id="SM00635">
    <property type="entry name" value="BID_2"/>
    <property type="match status" value="1"/>
</dbReference>
<evidence type="ECO:0000313" key="3">
    <source>
        <dbReference type="Proteomes" id="UP000198558"/>
    </source>
</evidence>
<gene>
    <name evidence="2" type="ORF">SAMN04489758_10697</name>
</gene>
<dbReference type="Proteomes" id="UP000198558">
    <property type="component" value="Unassembled WGS sequence"/>
</dbReference>
<evidence type="ECO:0000259" key="1">
    <source>
        <dbReference type="SMART" id="SM00635"/>
    </source>
</evidence>
<sequence>MNKIIKDILKNKFKAGILIIILLGITGCGLSDKPEFELKTDSVDLEYGEELDDFKTYIKTSDIDEDILEYSCDTISESSVFPEVGKHVITYDYKGITRKLEINVKDTMPPNITKLSDVNIIENSQFKYEDYIKIDELSKYDIDVDDNEVKYSVPGTYNANIKITDEYGNSSNITIPVVINELQLQAVVDSLNLEINQSNQINIKTNSNTPIQYTSSDNSIVSVDSSGNIKALKAGNATITACVNEKAVTCNVTVKDKYTPRSSHHNHPHHNDSNYDITYTVYITKTGDCYHSSNCGCLSRNKIAISKSSALSQGYRACSRCNP</sequence>
<dbReference type="RefSeq" id="WP_092352938.1">
    <property type="nucleotide sequence ID" value="NZ_FOIN01000006.1"/>
</dbReference>
<protein>
    <submittedName>
        <fullName evidence="2">Ig-like domain (Group 2)</fullName>
    </submittedName>
</protein>
<dbReference type="OrthoDB" id="9783680at2"/>
<dbReference type="GeneID" id="78287932"/>
<dbReference type="InterPro" id="IPR003343">
    <property type="entry name" value="Big_2"/>
</dbReference>
<accession>A0A1I0DKW9</accession>
<keyword evidence="3" id="KW-1185">Reference proteome</keyword>
<proteinExistence type="predicted"/>
<dbReference type="SUPFAM" id="SSF49373">
    <property type="entry name" value="Invasin/intimin cell-adhesion fragments"/>
    <property type="match status" value="1"/>
</dbReference>
<dbReference type="InterPro" id="IPR008964">
    <property type="entry name" value="Invasin/intimin_cell_adhesion"/>
</dbReference>
<feature type="domain" description="BIG2" evidence="1">
    <location>
        <begin position="178"/>
        <end position="251"/>
    </location>
</feature>
<evidence type="ECO:0000313" key="2">
    <source>
        <dbReference type="EMBL" id="SET33123.1"/>
    </source>
</evidence>
<dbReference type="Gene3D" id="2.60.40.1080">
    <property type="match status" value="1"/>
</dbReference>
<reference evidence="3" key="1">
    <citation type="submission" date="2016-10" db="EMBL/GenBank/DDBJ databases">
        <authorList>
            <person name="Varghese N."/>
            <person name="Submissions S."/>
        </authorList>
    </citation>
    <scope>NUCLEOTIDE SEQUENCE [LARGE SCALE GENOMIC DNA]</scope>
    <source>
        <strain evidence="3">DSM 1551</strain>
    </source>
</reference>
<name>A0A1I0DKW9_9FIRM</name>
<dbReference type="PROSITE" id="PS51257">
    <property type="entry name" value="PROKAR_LIPOPROTEIN"/>
    <property type="match status" value="1"/>
</dbReference>
<organism evidence="2 3">
    <name type="scientific">Thomasclavelia cocleata</name>
    <dbReference type="NCBI Taxonomy" id="69824"/>
    <lineage>
        <taxon>Bacteria</taxon>
        <taxon>Bacillati</taxon>
        <taxon>Bacillota</taxon>
        <taxon>Erysipelotrichia</taxon>
        <taxon>Erysipelotrichales</taxon>
        <taxon>Coprobacillaceae</taxon>
        <taxon>Thomasclavelia</taxon>
    </lineage>
</organism>
<dbReference type="Pfam" id="PF02368">
    <property type="entry name" value="Big_2"/>
    <property type="match status" value="1"/>
</dbReference>
<dbReference type="EMBL" id="FOIN01000006">
    <property type="protein sequence ID" value="SET33123.1"/>
    <property type="molecule type" value="Genomic_DNA"/>
</dbReference>
<dbReference type="AlphaFoldDB" id="A0A1I0DKW9"/>